<accession>A0ABU8GGX2</accession>
<dbReference type="EMBL" id="JBBAYM010000017">
    <property type="protein sequence ID" value="MEI5612452.1"/>
    <property type="molecule type" value="Genomic_DNA"/>
</dbReference>
<dbReference type="Proteomes" id="UP001365781">
    <property type="component" value="Unassembled WGS sequence"/>
</dbReference>
<sequence length="330" mass="35758">MRRLTVVARLHGYPPDHNAGAEWMTHSMLRALAARGHDVRVHLFRSSSFWGQYALQGVQVWPMNSAARTPGALGAIADVVLSHLEGVPYAKAAGRSGGVPVVSICHNTMAQTFEEASGVDLAIYNSQWMRAEAESFYADGALEAPQRTLVVRPPVFAEDYRTTPGDRVTLINLNDNKGGSLFWDLARRMPDVQFLGVRGSYGDQIVQQLPNVQVLAHIPGSGMRDHVYGRTRILLAPSEYESWGRVAAEACASGIPVLAHPTPGLSECLGGAGTLLDRADPDAWEKAIRRLLAEPAVWEEASAAASRRSLQLDPADELDAWCTAVEEVAG</sequence>
<dbReference type="PANTHER" id="PTHR12526">
    <property type="entry name" value="GLYCOSYLTRANSFERASE"/>
    <property type="match status" value="1"/>
</dbReference>
<evidence type="ECO:0000313" key="5">
    <source>
        <dbReference type="EMBL" id="MEI5612452.1"/>
    </source>
</evidence>
<reference evidence="5 6" key="1">
    <citation type="submission" date="2024-03" db="EMBL/GenBank/DDBJ databases">
        <title>First Report of Pectobacterium brasiliscabiei causing potato scab in china.</title>
        <authorList>
            <person name="Handique U."/>
        </authorList>
    </citation>
    <scope>NUCLEOTIDE SEQUENCE [LARGE SCALE GENOMIC DNA]</scope>
    <source>
        <strain evidence="5 6">ZRIMU1503</strain>
    </source>
</reference>
<keyword evidence="2 5" id="KW-0328">Glycosyltransferase</keyword>
<dbReference type="PANTHER" id="PTHR12526:SF510">
    <property type="entry name" value="D-INOSITOL 3-PHOSPHATE GLYCOSYLTRANSFERASE"/>
    <property type="match status" value="1"/>
</dbReference>
<dbReference type="Pfam" id="PF00534">
    <property type="entry name" value="Glycos_transf_1"/>
    <property type="match status" value="1"/>
</dbReference>
<dbReference type="InterPro" id="IPR001296">
    <property type="entry name" value="Glyco_trans_1"/>
</dbReference>
<evidence type="ECO:0000256" key="1">
    <source>
        <dbReference type="ARBA" id="ARBA00021292"/>
    </source>
</evidence>
<evidence type="ECO:0000259" key="4">
    <source>
        <dbReference type="Pfam" id="PF00534"/>
    </source>
</evidence>
<dbReference type="RefSeq" id="WP_336558397.1">
    <property type="nucleotide sequence ID" value="NZ_JBBAYL010000008.1"/>
</dbReference>
<feature type="domain" description="Glycosyl transferase family 1" evidence="4">
    <location>
        <begin position="211"/>
        <end position="299"/>
    </location>
</feature>
<dbReference type="GO" id="GO:0016757">
    <property type="term" value="F:glycosyltransferase activity"/>
    <property type="evidence" value="ECO:0007669"/>
    <property type="project" value="UniProtKB-KW"/>
</dbReference>
<evidence type="ECO:0000256" key="3">
    <source>
        <dbReference type="ARBA" id="ARBA00022679"/>
    </source>
</evidence>
<evidence type="ECO:0000313" key="6">
    <source>
        <dbReference type="Proteomes" id="UP001365781"/>
    </source>
</evidence>
<gene>
    <name evidence="5" type="ORF">WB403_25170</name>
</gene>
<dbReference type="Gene3D" id="3.40.50.2000">
    <property type="entry name" value="Glycogen Phosphorylase B"/>
    <property type="match status" value="2"/>
</dbReference>
<keyword evidence="3 5" id="KW-0808">Transferase</keyword>
<keyword evidence="6" id="KW-1185">Reference proteome</keyword>
<protein>
    <recommendedName>
        <fullName evidence="1">D-inositol 3-phosphate glycosyltransferase</fullName>
    </recommendedName>
</protein>
<organism evidence="5 6">
    <name type="scientific">Streptomyces brasiliscabiei</name>
    <dbReference type="NCBI Taxonomy" id="2736302"/>
    <lineage>
        <taxon>Bacteria</taxon>
        <taxon>Bacillati</taxon>
        <taxon>Actinomycetota</taxon>
        <taxon>Actinomycetes</taxon>
        <taxon>Kitasatosporales</taxon>
        <taxon>Streptomycetaceae</taxon>
        <taxon>Streptomyces</taxon>
    </lineage>
</organism>
<proteinExistence type="predicted"/>
<evidence type="ECO:0000256" key="2">
    <source>
        <dbReference type="ARBA" id="ARBA00022676"/>
    </source>
</evidence>
<comment type="caution">
    <text evidence="5">The sequence shown here is derived from an EMBL/GenBank/DDBJ whole genome shotgun (WGS) entry which is preliminary data.</text>
</comment>
<dbReference type="CDD" id="cd03801">
    <property type="entry name" value="GT4_PimA-like"/>
    <property type="match status" value="1"/>
</dbReference>
<dbReference type="SUPFAM" id="SSF53756">
    <property type="entry name" value="UDP-Glycosyltransferase/glycogen phosphorylase"/>
    <property type="match status" value="1"/>
</dbReference>
<name>A0ABU8GGX2_9ACTN</name>